<feature type="compositionally biased region" description="Polar residues" evidence="10">
    <location>
        <begin position="734"/>
        <end position="744"/>
    </location>
</feature>
<dbReference type="GO" id="GO:0004879">
    <property type="term" value="F:nuclear receptor activity"/>
    <property type="evidence" value="ECO:0007669"/>
    <property type="project" value="TreeGrafter"/>
</dbReference>
<dbReference type="GO" id="GO:0008270">
    <property type="term" value="F:zinc ion binding"/>
    <property type="evidence" value="ECO:0007669"/>
    <property type="project" value="UniProtKB-KW"/>
</dbReference>
<feature type="region of interest" description="Disordered" evidence="10">
    <location>
        <begin position="726"/>
        <end position="774"/>
    </location>
</feature>
<evidence type="ECO:0000259" key="11">
    <source>
        <dbReference type="PROSITE" id="PS51030"/>
    </source>
</evidence>
<dbReference type="InterPro" id="IPR013088">
    <property type="entry name" value="Znf_NHR/GATA"/>
</dbReference>
<dbReference type="GO" id="GO:0045944">
    <property type="term" value="P:positive regulation of transcription by RNA polymerase II"/>
    <property type="evidence" value="ECO:0007669"/>
    <property type="project" value="TreeGrafter"/>
</dbReference>
<feature type="region of interest" description="Disordered" evidence="10">
    <location>
        <begin position="846"/>
        <end position="874"/>
    </location>
</feature>
<dbReference type="SMART" id="SM00399">
    <property type="entry name" value="ZnF_C4"/>
    <property type="match status" value="2"/>
</dbReference>
<keyword evidence="2" id="KW-0479">Metal-binding</keyword>
<keyword evidence="13" id="KW-1185">Reference proteome</keyword>
<dbReference type="EMBL" id="JAODUP010000098">
    <property type="protein sequence ID" value="KAK2162446.1"/>
    <property type="molecule type" value="Genomic_DNA"/>
</dbReference>
<protein>
    <recommendedName>
        <fullName evidence="11">Nuclear receptor domain-containing protein</fullName>
    </recommendedName>
</protein>
<dbReference type="Pfam" id="PF00105">
    <property type="entry name" value="zf-C4"/>
    <property type="match status" value="2"/>
</dbReference>
<dbReference type="PANTHER" id="PTHR24082">
    <property type="entry name" value="NUCLEAR HORMONE RECEPTOR"/>
    <property type="match status" value="1"/>
</dbReference>
<dbReference type="GO" id="GO:0000978">
    <property type="term" value="F:RNA polymerase II cis-regulatory region sequence-specific DNA binding"/>
    <property type="evidence" value="ECO:0007669"/>
    <property type="project" value="TreeGrafter"/>
</dbReference>
<dbReference type="PROSITE" id="PS51030">
    <property type="entry name" value="NUCLEAR_REC_DBD_2"/>
    <property type="match status" value="2"/>
</dbReference>
<keyword evidence="6" id="KW-0238">DNA-binding</keyword>
<evidence type="ECO:0000313" key="13">
    <source>
        <dbReference type="Proteomes" id="UP001208570"/>
    </source>
</evidence>
<evidence type="ECO:0000256" key="5">
    <source>
        <dbReference type="ARBA" id="ARBA00023015"/>
    </source>
</evidence>
<dbReference type="PROSITE" id="PS00031">
    <property type="entry name" value="NUCLEAR_REC_DBD_1"/>
    <property type="match status" value="1"/>
</dbReference>
<keyword evidence="4" id="KW-0862">Zinc</keyword>
<comment type="caution">
    <text evidence="12">The sequence shown here is derived from an EMBL/GenBank/DDBJ whole genome shotgun (WGS) entry which is preliminary data.</text>
</comment>
<feature type="compositionally biased region" description="Low complexity" evidence="10">
    <location>
        <begin position="755"/>
        <end position="774"/>
    </location>
</feature>
<dbReference type="GO" id="GO:0030154">
    <property type="term" value="P:cell differentiation"/>
    <property type="evidence" value="ECO:0007669"/>
    <property type="project" value="TreeGrafter"/>
</dbReference>
<dbReference type="SUPFAM" id="SSF57716">
    <property type="entry name" value="Glucocorticoid receptor-like (DNA-binding domain)"/>
    <property type="match status" value="2"/>
</dbReference>
<evidence type="ECO:0000256" key="10">
    <source>
        <dbReference type="SAM" id="MobiDB-lite"/>
    </source>
</evidence>
<dbReference type="CDD" id="cd06916">
    <property type="entry name" value="NR_DBD_like"/>
    <property type="match status" value="1"/>
</dbReference>
<evidence type="ECO:0000256" key="9">
    <source>
        <dbReference type="ARBA" id="ARBA00023242"/>
    </source>
</evidence>
<gene>
    <name evidence="12" type="ORF">LSH36_98g01040</name>
</gene>
<keyword evidence="8" id="KW-0675">Receptor</keyword>
<evidence type="ECO:0000256" key="3">
    <source>
        <dbReference type="ARBA" id="ARBA00022771"/>
    </source>
</evidence>
<feature type="compositionally biased region" description="Low complexity" evidence="10">
    <location>
        <begin position="666"/>
        <end position="686"/>
    </location>
</feature>
<comment type="similarity">
    <text evidence="1">Belongs to the nuclear hormone receptor family.</text>
</comment>
<evidence type="ECO:0000313" key="12">
    <source>
        <dbReference type="EMBL" id="KAK2162446.1"/>
    </source>
</evidence>
<evidence type="ECO:0000256" key="7">
    <source>
        <dbReference type="ARBA" id="ARBA00023163"/>
    </source>
</evidence>
<feature type="domain" description="Nuclear receptor" evidence="11">
    <location>
        <begin position="224"/>
        <end position="299"/>
    </location>
</feature>
<dbReference type="InterPro" id="IPR001628">
    <property type="entry name" value="Znf_hrmn_rcpt"/>
</dbReference>
<keyword evidence="7" id="KW-0804">Transcription</keyword>
<dbReference type="Gene3D" id="3.30.50.10">
    <property type="entry name" value="Erythroid Transcription Factor GATA-1, subunit A"/>
    <property type="match status" value="2"/>
</dbReference>
<dbReference type="PRINTS" id="PR00047">
    <property type="entry name" value="STROIDFINGER"/>
</dbReference>
<keyword evidence="3" id="KW-0863">Zinc-finger</keyword>
<feature type="region of interest" description="Disordered" evidence="10">
    <location>
        <begin position="895"/>
        <end position="919"/>
    </location>
</feature>
<feature type="region of interest" description="Disordered" evidence="10">
    <location>
        <begin position="666"/>
        <end position="693"/>
    </location>
</feature>
<evidence type="ECO:0000256" key="1">
    <source>
        <dbReference type="ARBA" id="ARBA00005993"/>
    </source>
</evidence>
<evidence type="ECO:0000256" key="6">
    <source>
        <dbReference type="ARBA" id="ARBA00023125"/>
    </source>
</evidence>
<accession>A0AAD9NBU4</accession>
<feature type="domain" description="Nuclear receptor" evidence="11">
    <location>
        <begin position="165"/>
        <end position="216"/>
    </location>
</feature>
<keyword evidence="9" id="KW-0539">Nucleus</keyword>
<feature type="compositionally biased region" description="Polar residues" evidence="10">
    <location>
        <begin position="330"/>
        <end position="352"/>
    </location>
</feature>
<proteinExistence type="inferred from homology"/>
<dbReference type="InterPro" id="IPR050234">
    <property type="entry name" value="Nuclear_hormone_rcpt_NR1"/>
</dbReference>
<dbReference type="AlphaFoldDB" id="A0AAD9NBU4"/>
<evidence type="ECO:0000256" key="8">
    <source>
        <dbReference type="ARBA" id="ARBA00023170"/>
    </source>
</evidence>
<sequence>MLMDVKSNITESFLTRASIVSGSVMDQKALSQFSYQPERMDNLMDARTNSPSLDVRSIGHRRANAGAGLLQLSIGDADLGQSGKNAEMSAHQQASELAKNQNEQLMDSSNLIYRNLTPERDKHTFDTQGSWNVNERMQNHYGNETCASDSFHDNGQNDQGDPDVQTFFLRYAGDNFSFVCKHNKKCEITVSTRTQCKYCRYQKCLQVGMCRRERPAKVELLEGQQLCVVCQDIANGVHFGAITCEGCKKFFRRGLTEHGSYTCKANQQCEINPRTRNSCRYCRYQKCLAAGMSREAIQMGRPSKFKPMNVSSQSTTPPSSDPKSEPFQFMYQTSRPNDQTPPARSLSVNTDDGVSPMKMIKTEPLSPVGLDSFGQSPRMPCLASPALPMVIPQTSPGVSASESMVNILKTISTSQSFLDVQQDAMKLLDVDSLSPGIVIPVSGVTVDSLSPGNVSATFTELNSRNEQQPPNSLSSGLMSSNLMADRQSMEAASVAASLSPHLAVQDCSPLQAVPGMALPSPMSTQVPRQVVTRQVSLPMASSSSMVTQSQYTSSHPGVLSGGIATSFNPVYVQNNKRYITDVNVYNAFIKGALDDKVKLKSKSRRSSSRATSSSSRATSLTSTASRVELTSVDDFFDGDPPLKDRAPTLNALTLTSSGSLSSLKGLTCTGFPSEPSTPALSSPSSPGHLDLPGISELDGIGSITGGNKSDTVDYILFNQLMTPPTVENLEGSKESLSSPQQDIPMSSPGDHQQRSLSPVAAASRVPSAPSSCSVTTAQPAPMPVITTNHQQPVCAGTSTGKQMPATVAPPTGSNISQTTANSMSSASAGNNTTDVIYSQSHFSPILPQKSPAEVSNKSPGSASSASCSSSSSQFGDNGSVYEYVMELSKQVDLIKRHDDSDSEGSEKDNSTRNLLSQDTPNLNFRNFKECWPPNIMPDENIMWTEQHQTDI</sequence>
<organism evidence="12 13">
    <name type="scientific">Paralvinella palmiformis</name>
    <dbReference type="NCBI Taxonomy" id="53620"/>
    <lineage>
        <taxon>Eukaryota</taxon>
        <taxon>Metazoa</taxon>
        <taxon>Spiralia</taxon>
        <taxon>Lophotrochozoa</taxon>
        <taxon>Annelida</taxon>
        <taxon>Polychaeta</taxon>
        <taxon>Sedentaria</taxon>
        <taxon>Canalipalpata</taxon>
        <taxon>Terebellida</taxon>
        <taxon>Terebelliformia</taxon>
        <taxon>Alvinellidae</taxon>
        <taxon>Paralvinella</taxon>
    </lineage>
</organism>
<feature type="compositionally biased region" description="Basic and acidic residues" evidence="10">
    <location>
        <begin position="895"/>
        <end position="910"/>
    </location>
</feature>
<feature type="region of interest" description="Disordered" evidence="10">
    <location>
        <begin position="599"/>
        <end position="623"/>
    </location>
</feature>
<dbReference type="Proteomes" id="UP001208570">
    <property type="component" value="Unassembled WGS sequence"/>
</dbReference>
<feature type="region of interest" description="Disordered" evidence="10">
    <location>
        <begin position="793"/>
        <end position="828"/>
    </location>
</feature>
<evidence type="ECO:0000256" key="4">
    <source>
        <dbReference type="ARBA" id="ARBA00022833"/>
    </source>
</evidence>
<feature type="compositionally biased region" description="Low complexity" evidence="10">
    <location>
        <begin position="608"/>
        <end position="623"/>
    </location>
</feature>
<evidence type="ECO:0000256" key="2">
    <source>
        <dbReference type="ARBA" id="ARBA00022723"/>
    </source>
</evidence>
<feature type="compositionally biased region" description="Low complexity" evidence="10">
    <location>
        <begin position="855"/>
        <end position="872"/>
    </location>
</feature>
<dbReference type="GO" id="GO:0000122">
    <property type="term" value="P:negative regulation of transcription by RNA polymerase II"/>
    <property type="evidence" value="ECO:0007669"/>
    <property type="project" value="TreeGrafter"/>
</dbReference>
<reference evidence="12" key="1">
    <citation type="journal article" date="2023" name="Mol. Biol. Evol.">
        <title>Third-Generation Sequencing Reveals the Adaptive Role of the Epigenome in Three Deep-Sea Polychaetes.</title>
        <authorList>
            <person name="Perez M."/>
            <person name="Aroh O."/>
            <person name="Sun Y."/>
            <person name="Lan Y."/>
            <person name="Juniper S.K."/>
            <person name="Young C.R."/>
            <person name="Angers B."/>
            <person name="Qian P.Y."/>
        </authorList>
    </citation>
    <scope>NUCLEOTIDE SEQUENCE</scope>
    <source>
        <strain evidence="12">P08H-3</strain>
    </source>
</reference>
<feature type="region of interest" description="Disordered" evidence="10">
    <location>
        <begin position="301"/>
        <end position="359"/>
    </location>
</feature>
<dbReference type="FunFam" id="3.30.50.10:FF:000030">
    <property type="entry name" value="Nuclear Hormone Receptor family"/>
    <property type="match status" value="1"/>
</dbReference>
<name>A0AAD9NBU4_9ANNE</name>
<feature type="compositionally biased region" description="Low complexity" evidence="10">
    <location>
        <begin position="818"/>
        <end position="828"/>
    </location>
</feature>
<keyword evidence="5" id="KW-0805">Transcription regulation</keyword>